<sequence length="322" mass="36730">MKRRDFLKSTVAFLGWFAMGGMPLGFAEGRDYYHILLISDLHLPVRVKKFPDKEAQADIWAKKQNLLKTVNAWMDVDEVALLGDLAARYGNEKEFRVVDDYLGQLQFPYYAVAGNHDYAYKDDPVETKKGKKHKLAAGTLAEKKAKLAAFQKRYHLPGAYYARDVGRCRLLYLSPDGCHSSVEISDEQLVWLKKEIASHRNGPILFFFHGPLMGTLRTYSKKINTVAATAQPSQKLLEILSAVPPGSLWISGHTHTPPTNDSYADIRVNRINENLVNIHNPTIDARHLYTNSLYIYKDRIVIRTYDHNNGVWLDALERTFSF</sequence>
<evidence type="ECO:0000259" key="1">
    <source>
        <dbReference type="Pfam" id="PF00149"/>
    </source>
</evidence>
<dbReference type="PANTHER" id="PTHR43143:SF4">
    <property type="entry name" value="CALCINEURIN-LIKE PHOSPHOESTERASE DOMAIN-CONTAINING PROTEIN"/>
    <property type="match status" value="1"/>
</dbReference>
<dbReference type="InterPro" id="IPR004843">
    <property type="entry name" value="Calcineurin-like_PHP"/>
</dbReference>
<dbReference type="RefSeq" id="WP_177166196.1">
    <property type="nucleotide sequence ID" value="NZ_FNQG01000006.1"/>
</dbReference>
<dbReference type="SUPFAM" id="SSF56300">
    <property type="entry name" value="Metallo-dependent phosphatases"/>
    <property type="match status" value="1"/>
</dbReference>
<proteinExistence type="predicted"/>
<dbReference type="EMBL" id="FNQG01000006">
    <property type="protein sequence ID" value="SEA02227.1"/>
    <property type="molecule type" value="Genomic_DNA"/>
</dbReference>
<accession>A0A1H3XRV0</accession>
<dbReference type="PANTHER" id="PTHR43143">
    <property type="entry name" value="METALLOPHOSPHOESTERASE, CALCINEURIN SUPERFAMILY"/>
    <property type="match status" value="1"/>
</dbReference>
<dbReference type="AlphaFoldDB" id="A0A1H3XRV0"/>
<dbReference type="Pfam" id="PF00149">
    <property type="entry name" value="Metallophos"/>
    <property type="match status" value="1"/>
</dbReference>
<feature type="domain" description="Calcineurin-like phosphoesterase" evidence="1">
    <location>
        <begin position="34"/>
        <end position="257"/>
    </location>
</feature>
<protein>
    <submittedName>
        <fullName evidence="2">Calcineurin-like phosphoesterase</fullName>
    </submittedName>
</protein>
<evidence type="ECO:0000313" key="2">
    <source>
        <dbReference type="EMBL" id="SEA02227.1"/>
    </source>
</evidence>
<gene>
    <name evidence="2" type="ORF">SAMN05660648_01614</name>
</gene>
<name>A0A1H3XRV0_SELRU</name>
<dbReference type="Proteomes" id="UP000183469">
    <property type="component" value="Unassembled WGS sequence"/>
</dbReference>
<dbReference type="InterPro" id="IPR029052">
    <property type="entry name" value="Metallo-depent_PP-like"/>
</dbReference>
<reference evidence="2" key="1">
    <citation type="submission" date="2016-10" db="EMBL/GenBank/DDBJ databases">
        <authorList>
            <person name="de Groot N.N."/>
        </authorList>
    </citation>
    <scope>NUCLEOTIDE SEQUENCE [LARGE SCALE GENOMIC DNA]</scope>
    <source>
        <strain evidence="2">DSM 2872</strain>
    </source>
</reference>
<dbReference type="GO" id="GO:0016787">
    <property type="term" value="F:hydrolase activity"/>
    <property type="evidence" value="ECO:0007669"/>
    <property type="project" value="InterPro"/>
</dbReference>
<dbReference type="Gene3D" id="3.60.21.10">
    <property type="match status" value="1"/>
</dbReference>
<dbReference type="InterPro" id="IPR051918">
    <property type="entry name" value="STPP_CPPED1"/>
</dbReference>
<organism evidence="2">
    <name type="scientific">Selenomonas ruminantium</name>
    <dbReference type="NCBI Taxonomy" id="971"/>
    <lineage>
        <taxon>Bacteria</taxon>
        <taxon>Bacillati</taxon>
        <taxon>Bacillota</taxon>
        <taxon>Negativicutes</taxon>
        <taxon>Selenomonadales</taxon>
        <taxon>Selenomonadaceae</taxon>
        <taxon>Selenomonas</taxon>
    </lineage>
</organism>